<dbReference type="PANTHER" id="PTHR35400">
    <property type="entry name" value="SLR1083 PROTEIN"/>
    <property type="match status" value="1"/>
</dbReference>
<name>A0ABT4UAV2_9ACTN</name>
<proteinExistence type="predicted"/>
<dbReference type="CDD" id="cd06260">
    <property type="entry name" value="DUF820-like"/>
    <property type="match status" value="1"/>
</dbReference>
<dbReference type="RefSeq" id="WP_270689379.1">
    <property type="nucleotide sequence ID" value="NZ_JAQFWQ010000104.1"/>
</dbReference>
<keyword evidence="2" id="KW-0255">Endonuclease</keyword>
<dbReference type="InterPro" id="IPR011335">
    <property type="entry name" value="Restrct_endonuc-II-like"/>
</dbReference>
<keyword evidence="3" id="KW-1185">Reference proteome</keyword>
<gene>
    <name evidence="2" type="ORF">O4J56_25855</name>
</gene>
<sequence>MSVAEIDAPVPAEEAEHQGPMSLRALADHVAEKLPAGYRVEVLGGEVVVSPIPVNKHTWFAHEIMYQVRPQLPDGLTTFYPVGVGFNGEDDELAVPDLVVLPIEATEEEIHRNPPDTIEFTLEVVSKGNALRDLRAKPITYARMMIPIYLIVDPRNGSLILHSDPRDGEYQAVHRMAFGETVKLPDPLGGVEINTESFTKYAKPKSR</sequence>
<dbReference type="Proteomes" id="UP001527866">
    <property type="component" value="Unassembled WGS sequence"/>
</dbReference>
<keyword evidence="2" id="KW-0378">Hydrolase</keyword>
<protein>
    <submittedName>
        <fullName evidence="2">Uma2 family endonuclease</fullName>
    </submittedName>
</protein>
<evidence type="ECO:0000259" key="1">
    <source>
        <dbReference type="Pfam" id="PF05685"/>
    </source>
</evidence>
<comment type="caution">
    <text evidence="2">The sequence shown here is derived from an EMBL/GenBank/DDBJ whole genome shotgun (WGS) entry which is preliminary data.</text>
</comment>
<dbReference type="PANTHER" id="PTHR35400:SF3">
    <property type="entry name" value="SLL1072 PROTEIN"/>
    <property type="match status" value="1"/>
</dbReference>
<evidence type="ECO:0000313" key="3">
    <source>
        <dbReference type="Proteomes" id="UP001527866"/>
    </source>
</evidence>
<dbReference type="SUPFAM" id="SSF52980">
    <property type="entry name" value="Restriction endonuclease-like"/>
    <property type="match status" value="1"/>
</dbReference>
<reference evidence="2 3" key="1">
    <citation type="submission" date="2023-01" db="EMBL/GenBank/DDBJ databases">
        <title>Draft genome sequence of Nocardiopsis sp. RSe5-2 isolated from halophytes.</title>
        <authorList>
            <person name="Duangmal K."/>
            <person name="Chantavorakit T."/>
        </authorList>
    </citation>
    <scope>NUCLEOTIDE SEQUENCE [LARGE SCALE GENOMIC DNA]</scope>
    <source>
        <strain evidence="2 3">RSe5-2</strain>
    </source>
</reference>
<dbReference type="EMBL" id="JAQFWQ010000104">
    <property type="protein sequence ID" value="MDA2814098.1"/>
    <property type="molecule type" value="Genomic_DNA"/>
</dbReference>
<dbReference type="Gene3D" id="3.90.1570.10">
    <property type="entry name" value="tt1808, chain A"/>
    <property type="match status" value="1"/>
</dbReference>
<feature type="domain" description="Putative restriction endonuclease" evidence="1">
    <location>
        <begin position="34"/>
        <end position="195"/>
    </location>
</feature>
<dbReference type="InterPro" id="IPR008538">
    <property type="entry name" value="Uma2"/>
</dbReference>
<evidence type="ECO:0000313" key="2">
    <source>
        <dbReference type="EMBL" id="MDA2814098.1"/>
    </source>
</evidence>
<organism evidence="2 3">
    <name type="scientific">Nocardiopsis endophytica</name>
    <dbReference type="NCBI Taxonomy" id="3018445"/>
    <lineage>
        <taxon>Bacteria</taxon>
        <taxon>Bacillati</taxon>
        <taxon>Actinomycetota</taxon>
        <taxon>Actinomycetes</taxon>
        <taxon>Streptosporangiales</taxon>
        <taxon>Nocardiopsidaceae</taxon>
        <taxon>Nocardiopsis</taxon>
    </lineage>
</organism>
<dbReference type="GO" id="GO:0004519">
    <property type="term" value="F:endonuclease activity"/>
    <property type="evidence" value="ECO:0007669"/>
    <property type="project" value="UniProtKB-KW"/>
</dbReference>
<accession>A0ABT4UAV2</accession>
<keyword evidence="2" id="KW-0540">Nuclease</keyword>
<dbReference type="InterPro" id="IPR012296">
    <property type="entry name" value="Nuclease_put_TT1808"/>
</dbReference>
<dbReference type="Pfam" id="PF05685">
    <property type="entry name" value="Uma2"/>
    <property type="match status" value="1"/>
</dbReference>